<dbReference type="EC" id="1.2.1.39" evidence="3"/>
<dbReference type="EMBL" id="LR134117">
    <property type="protein sequence ID" value="VDZ52033.1"/>
    <property type="molecule type" value="Genomic_DNA"/>
</dbReference>
<dbReference type="SUPFAM" id="SSF53720">
    <property type="entry name" value="ALDH-like"/>
    <property type="match status" value="1"/>
</dbReference>
<gene>
    <name evidence="3" type="primary">feaB_2</name>
    <name evidence="3" type="ORF">NCTC11214_00495</name>
</gene>
<dbReference type="KEGG" id="sof:NCTC11214_00495"/>
<protein>
    <submittedName>
        <fullName evidence="3">Phenylacetaldehyde dehydrogenase</fullName>
        <ecNumber evidence="3">1.2.1.39</ecNumber>
    </submittedName>
</protein>
<dbReference type="InterPro" id="IPR016162">
    <property type="entry name" value="Ald_DH_N"/>
</dbReference>
<name>A0A3S4ENK1_SEROD</name>
<dbReference type="InterPro" id="IPR016161">
    <property type="entry name" value="Ald_DH/histidinol_DH"/>
</dbReference>
<dbReference type="Gene3D" id="3.40.605.10">
    <property type="entry name" value="Aldehyde Dehydrogenase, Chain A, domain 1"/>
    <property type="match status" value="1"/>
</dbReference>
<feature type="domain" description="Aldehyde dehydrogenase" evidence="2">
    <location>
        <begin position="3"/>
        <end position="117"/>
    </location>
</feature>
<sequence length="121" mass="13272">MGDGFYIPPTLVINPAANLNLTREEVFGPVVNLIRVADGEEALRLANDSEYGLTASLWTRSLQAAMAYTPRIQAGTVWVNTHTLIDANMPFGGFKQSGSGRDFGPDWLDAYTESKSVCIRY</sequence>
<evidence type="ECO:0000259" key="2">
    <source>
        <dbReference type="Pfam" id="PF00171"/>
    </source>
</evidence>
<accession>A0A3S4ENK1</accession>
<reference evidence="3 4" key="1">
    <citation type="submission" date="2018-12" db="EMBL/GenBank/DDBJ databases">
        <authorList>
            <consortium name="Pathogen Informatics"/>
        </authorList>
    </citation>
    <scope>NUCLEOTIDE SEQUENCE [LARGE SCALE GENOMIC DNA]</scope>
    <source>
        <strain evidence="3 4">NCTC11214</strain>
    </source>
</reference>
<keyword evidence="1 3" id="KW-0560">Oxidoreductase</keyword>
<organism evidence="3 4">
    <name type="scientific">Serratia odorifera</name>
    <dbReference type="NCBI Taxonomy" id="618"/>
    <lineage>
        <taxon>Bacteria</taxon>
        <taxon>Pseudomonadati</taxon>
        <taxon>Pseudomonadota</taxon>
        <taxon>Gammaproteobacteria</taxon>
        <taxon>Enterobacterales</taxon>
        <taxon>Yersiniaceae</taxon>
        <taxon>Serratia</taxon>
    </lineage>
</organism>
<dbReference type="InterPro" id="IPR016163">
    <property type="entry name" value="Ald_DH_C"/>
</dbReference>
<evidence type="ECO:0000313" key="4">
    <source>
        <dbReference type="Proteomes" id="UP000281391"/>
    </source>
</evidence>
<dbReference type="Pfam" id="PF00171">
    <property type="entry name" value="Aldedh"/>
    <property type="match status" value="1"/>
</dbReference>
<dbReference type="AlphaFoldDB" id="A0A3S4ENK1"/>
<evidence type="ECO:0000313" key="3">
    <source>
        <dbReference type="EMBL" id="VDZ52033.1"/>
    </source>
</evidence>
<proteinExistence type="predicted"/>
<dbReference type="GO" id="GO:0008957">
    <property type="term" value="F:phenylacetaldehyde dehydrogenase (NAD+) activity"/>
    <property type="evidence" value="ECO:0007669"/>
    <property type="project" value="UniProtKB-EC"/>
</dbReference>
<evidence type="ECO:0000256" key="1">
    <source>
        <dbReference type="ARBA" id="ARBA00023002"/>
    </source>
</evidence>
<dbReference type="InterPro" id="IPR015590">
    <property type="entry name" value="Aldehyde_DH_dom"/>
</dbReference>
<dbReference type="Gene3D" id="3.40.309.10">
    <property type="entry name" value="Aldehyde Dehydrogenase, Chain A, domain 2"/>
    <property type="match status" value="1"/>
</dbReference>
<dbReference type="PANTHER" id="PTHR11699">
    <property type="entry name" value="ALDEHYDE DEHYDROGENASE-RELATED"/>
    <property type="match status" value="1"/>
</dbReference>
<dbReference type="Proteomes" id="UP000281391">
    <property type="component" value="Chromosome"/>
</dbReference>